<dbReference type="EMBL" id="JAYMGO010000008">
    <property type="protein sequence ID" value="KAL1270346.1"/>
    <property type="molecule type" value="Genomic_DNA"/>
</dbReference>
<keyword evidence="3" id="KW-0812">Transmembrane</keyword>
<dbReference type="InterPro" id="IPR003591">
    <property type="entry name" value="Leu-rich_rpt_typical-subtyp"/>
</dbReference>
<dbReference type="InterPro" id="IPR032675">
    <property type="entry name" value="LRR_dom_sf"/>
</dbReference>
<dbReference type="Gene3D" id="3.80.10.10">
    <property type="entry name" value="Ribonuclease Inhibitor"/>
    <property type="match status" value="1"/>
</dbReference>
<dbReference type="SUPFAM" id="SSF52058">
    <property type="entry name" value="L domain-like"/>
    <property type="match status" value="1"/>
</dbReference>
<dbReference type="PANTHER" id="PTHR24366">
    <property type="entry name" value="IG(IMMUNOGLOBULIN) AND LRR(LEUCINE RICH REPEAT) DOMAINS"/>
    <property type="match status" value="1"/>
</dbReference>
<accession>A0ABR3N0M0</accession>
<reference evidence="4 5" key="1">
    <citation type="submission" date="2023-09" db="EMBL/GenBank/DDBJ databases">
        <authorList>
            <person name="Wang M."/>
        </authorList>
    </citation>
    <scope>NUCLEOTIDE SEQUENCE [LARGE SCALE GENOMIC DNA]</scope>
    <source>
        <strain evidence="4">GT-2023</strain>
        <tissue evidence="4">Liver</tissue>
    </source>
</reference>
<evidence type="ECO:0000256" key="3">
    <source>
        <dbReference type="SAM" id="Phobius"/>
    </source>
</evidence>
<dbReference type="SMART" id="SM00369">
    <property type="entry name" value="LRR_TYP"/>
    <property type="match status" value="9"/>
</dbReference>
<proteinExistence type="predicted"/>
<name>A0ABR3N0M0_9TELE</name>
<evidence type="ECO:0000313" key="5">
    <source>
        <dbReference type="Proteomes" id="UP001558613"/>
    </source>
</evidence>
<organism evidence="4 5">
    <name type="scientific">Cirrhinus molitorella</name>
    <name type="common">mud carp</name>
    <dbReference type="NCBI Taxonomy" id="172907"/>
    <lineage>
        <taxon>Eukaryota</taxon>
        <taxon>Metazoa</taxon>
        <taxon>Chordata</taxon>
        <taxon>Craniata</taxon>
        <taxon>Vertebrata</taxon>
        <taxon>Euteleostomi</taxon>
        <taxon>Actinopterygii</taxon>
        <taxon>Neopterygii</taxon>
        <taxon>Teleostei</taxon>
        <taxon>Ostariophysi</taxon>
        <taxon>Cypriniformes</taxon>
        <taxon>Cyprinidae</taxon>
        <taxon>Labeoninae</taxon>
        <taxon>Labeonini</taxon>
        <taxon>Cirrhinus</taxon>
    </lineage>
</organism>
<keyword evidence="3" id="KW-1133">Transmembrane helix</keyword>
<keyword evidence="5" id="KW-1185">Reference proteome</keyword>
<feature type="transmembrane region" description="Helical" evidence="3">
    <location>
        <begin position="531"/>
        <end position="553"/>
    </location>
</feature>
<comment type="caution">
    <text evidence="4">The sequence shown here is derived from an EMBL/GenBank/DDBJ whole genome shotgun (WGS) entry which is preliminary data.</text>
</comment>
<evidence type="ECO:0000313" key="4">
    <source>
        <dbReference type="EMBL" id="KAL1270346.1"/>
    </source>
</evidence>
<dbReference type="Pfam" id="PF13855">
    <property type="entry name" value="LRR_8"/>
    <property type="match status" value="2"/>
</dbReference>
<keyword evidence="3" id="KW-0472">Membrane</keyword>
<protein>
    <recommendedName>
        <fullName evidence="6">Leucine rich repeat transmembrane neuronal 4 like 2</fullName>
    </recommendedName>
</protein>
<evidence type="ECO:0000256" key="1">
    <source>
        <dbReference type="ARBA" id="ARBA00022614"/>
    </source>
</evidence>
<evidence type="ECO:0000256" key="2">
    <source>
        <dbReference type="ARBA" id="ARBA00022737"/>
    </source>
</evidence>
<evidence type="ECO:0008006" key="6">
    <source>
        <dbReference type="Google" id="ProtNLM"/>
    </source>
</evidence>
<keyword evidence="1" id="KW-0433">Leucine-rich repeat</keyword>
<dbReference type="PROSITE" id="PS51450">
    <property type="entry name" value="LRR"/>
    <property type="match status" value="6"/>
</dbReference>
<dbReference type="PANTHER" id="PTHR24366:SF120">
    <property type="entry name" value="LEUCINE-RICH REPEAT TRANSMEMBRANE NEURONAL PROTEIN 4"/>
    <property type="match status" value="1"/>
</dbReference>
<keyword evidence="2" id="KW-0677">Repeat</keyword>
<dbReference type="Proteomes" id="UP001558613">
    <property type="component" value="Unassembled WGS sequence"/>
</dbReference>
<gene>
    <name evidence="4" type="ORF">QQF64_032635</name>
</gene>
<dbReference type="InterPro" id="IPR001611">
    <property type="entry name" value="Leu-rich_rpt"/>
</dbReference>
<sequence>MGVCSAQSNFVEATPRRVTSDRCRPSATLLNRSQRNIVTGGCNTSLGLSGAEAARIPNIPASRVLPRLHYACPFDSRGPALNKLTLSNHQKKRTEISGVNHLLNTQLEQNQCHGALTLGRAPVMFSSPCFCSPAAQQGGADVPWCQGLSLRYNSLLLLLPYQFAHLNQLVWLYLDHNSISVVDRLAFQGLRRLKELILSSNKIAQLQNGTFETVPNLRNLDLSYNQLQDLMPGHFHGLRKLQNLHLRSNNIKTIPVRTFMECRSLEFLDLGYNRLRTITRTTFLGLLRLTELHLEHNQFSRINFFLFPRLLNLQALYLQWNRIRTVVQGSPWTWHTLQKLDLSGNEIQVLDPAIFKCLPNLHTLNLESNKISNVSQEVVSSWISISTINLAGNIWDCSSSICPLVSWLRNFRGTRDASIICSTPKSLQGERVMDAVRNNSVCEEIFTVEPTTELTLLLTTTTTTLYVTKPPTTTATTPRTTTRQLSQVTHVQRLTPKVLFPESNNEFLTATPSSLPFTPEPEFEHMTFHKIIAGSVALFLSVSLILLVIYVSWRRYPNSMRQLQQHSIRRKRRKKAREPEHNINSQLQEYYLSYNHANAETMDSLVNGACTCTISGSRECEV</sequence>